<dbReference type="Pfam" id="PF00355">
    <property type="entry name" value="Rieske"/>
    <property type="match status" value="1"/>
</dbReference>
<dbReference type="Gene3D" id="2.102.10.10">
    <property type="entry name" value="Rieske [2Fe-2S] iron-sulphur domain"/>
    <property type="match status" value="1"/>
</dbReference>
<proteinExistence type="inferred from homology"/>
<dbReference type="PANTHER" id="PTHR21496">
    <property type="entry name" value="FERREDOXIN-RELATED"/>
    <property type="match status" value="1"/>
</dbReference>
<dbReference type="InterPro" id="IPR036922">
    <property type="entry name" value="Rieske_2Fe-2S_sf"/>
</dbReference>
<comment type="similarity">
    <text evidence="6">Belongs to the bacterial ring-hydroxylating dioxygenase ferredoxin component family.</text>
</comment>
<comment type="cofactor">
    <cofactor evidence="5">
        <name>[2Fe-2S] cluster</name>
        <dbReference type="ChEBI" id="CHEBI:190135"/>
    </cofactor>
</comment>
<keyword evidence="1" id="KW-0001">2Fe-2S</keyword>
<keyword evidence="4" id="KW-0411">Iron-sulfur</keyword>
<evidence type="ECO:0000256" key="1">
    <source>
        <dbReference type="ARBA" id="ARBA00022714"/>
    </source>
</evidence>
<keyword evidence="9" id="KW-1185">Reference proteome</keyword>
<keyword evidence="3" id="KW-0408">Iron</keyword>
<dbReference type="SUPFAM" id="SSF50022">
    <property type="entry name" value="ISP domain"/>
    <property type="match status" value="1"/>
</dbReference>
<comment type="caution">
    <text evidence="8">The sequence shown here is derived from an EMBL/GenBank/DDBJ whole genome shotgun (WGS) entry which is preliminary data.</text>
</comment>
<dbReference type="Proteomes" id="UP000625283">
    <property type="component" value="Unassembled WGS sequence"/>
</dbReference>
<dbReference type="PROSITE" id="PS51296">
    <property type="entry name" value="RIESKE"/>
    <property type="match status" value="1"/>
</dbReference>
<dbReference type="CDD" id="cd03467">
    <property type="entry name" value="Rieske"/>
    <property type="match status" value="1"/>
</dbReference>
<evidence type="ECO:0000256" key="5">
    <source>
        <dbReference type="ARBA" id="ARBA00034078"/>
    </source>
</evidence>
<evidence type="ECO:0000259" key="7">
    <source>
        <dbReference type="PROSITE" id="PS51296"/>
    </source>
</evidence>
<evidence type="ECO:0000256" key="2">
    <source>
        <dbReference type="ARBA" id="ARBA00022723"/>
    </source>
</evidence>
<dbReference type="PANTHER" id="PTHR21496:SF0">
    <property type="entry name" value="RIESKE DOMAIN-CONTAINING PROTEIN"/>
    <property type="match status" value="1"/>
</dbReference>
<evidence type="ECO:0000256" key="4">
    <source>
        <dbReference type="ARBA" id="ARBA00023014"/>
    </source>
</evidence>
<sequence>MAWIEISPEYLQTDGRIRQAMVPGLIFCLVFNEGSWIAFSRKCPHAGAPLDQGWCRDGYVTCPYHRQQFDLRTGRGLEGQGNFITIYPLKCLEGKWYIDVRKSLLKRVFSWI</sequence>
<gene>
    <name evidence="8" type="ORF">JKG61_11380</name>
</gene>
<evidence type="ECO:0000256" key="3">
    <source>
        <dbReference type="ARBA" id="ARBA00023004"/>
    </source>
</evidence>
<evidence type="ECO:0000313" key="8">
    <source>
        <dbReference type="EMBL" id="MBL1409354.1"/>
    </source>
</evidence>
<evidence type="ECO:0000313" key="9">
    <source>
        <dbReference type="Proteomes" id="UP000625283"/>
    </source>
</evidence>
<reference evidence="8 9" key="1">
    <citation type="submission" date="2021-01" db="EMBL/GenBank/DDBJ databases">
        <title>C459-1 draft genome sequence.</title>
        <authorList>
            <person name="Zhang X.-F."/>
        </authorList>
    </citation>
    <scope>NUCLEOTIDE SEQUENCE [LARGE SCALE GENOMIC DNA]</scope>
    <source>
        <strain evidence="9">C459-1</strain>
    </source>
</reference>
<keyword evidence="2" id="KW-0479">Metal-binding</keyword>
<accession>A0ABS1R3R5</accession>
<evidence type="ECO:0000256" key="6">
    <source>
        <dbReference type="ARBA" id="ARBA00038001"/>
    </source>
</evidence>
<organism evidence="8 9">
    <name type="scientific">Sphingobacterium faecale</name>
    <dbReference type="NCBI Taxonomy" id="2803775"/>
    <lineage>
        <taxon>Bacteria</taxon>
        <taxon>Pseudomonadati</taxon>
        <taxon>Bacteroidota</taxon>
        <taxon>Sphingobacteriia</taxon>
        <taxon>Sphingobacteriales</taxon>
        <taxon>Sphingobacteriaceae</taxon>
        <taxon>Sphingobacterium</taxon>
    </lineage>
</organism>
<dbReference type="RefSeq" id="WP_202103099.1">
    <property type="nucleotide sequence ID" value="NZ_JAERTY010000005.1"/>
</dbReference>
<dbReference type="EMBL" id="JAERTY010000005">
    <property type="protein sequence ID" value="MBL1409354.1"/>
    <property type="molecule type" value="Genomic_DNA"/>
</dbReference>
<dbReference type="InterPro" id="IPR017941">
    <property type="entry name" value="Rieske_2Fe-2S"/>
</dbReference>
<protein>
    <submittedName>
        <fullName evidence="8">Rieske 2Fe-2S domain-containing protein</fullName>
    </submittedName>
</protein>
<feature type="domain" description="Rieske" evidence="7">
    <location>
        <begin position="3"/>
        <end position="98"/>
    </location>
</feature>
<name>A0ABS1R3R5_9SPHI</name>